<dbReference type="SUPFAM" id="SSF51556">
    <property type="entry name" value="Metallo-dependent hydrolases"/>
    <property type="match status" value="1"/>
</dbReference>
<accession>A0ABW0JE92</accession>
<name>A0ABW0JE92_9BURK</name>
<dbReference type="RefSeq" id="WP_377714581.1">
    <property type="nucleotide sequence ID" value="NZ_JBHSMP010000036.1"/>
</dbReference>
<dbReference type="GO" id="GO:0016787">
    <property type="term" value="F:hydrolase activity"/>
    <property type="evidence" value="ECO:0007669"/>
    <property type="project" value="UniProtKB-KW"/>
</dbReference>
<protein>
    <submittedName>
        <fullName evidence="2">Alpha-D-ribose 1-methylphosphonate 5-triphosphate diphosphatase</fullName>
        <ecNumber evidence="2">3.6.1.63</ecNumber>
    </submittedName>
</protein>
<dbReference type="SUPFAM" id="SSF51338">
    <property type="entry name" value="Composite domain of metallo-dependent hydrolases"/>
    <property type="match status" value="1"/>
</dbReference>
<dbReference type="NCBIfam" id="NF011987">
    <property type="entry name" value="PRK15446.2-3"/>
    <property type="match status" value="1"/>
</dbReference>
<dbReference type="PIRSF" id="PIRSF038971">
    <property type="entry name" value="PhnM"/>
    <property type="match status" value="1"/>
</dbReference>
<dbReference type="NCBIfam" id="TIGR02318">
    <property type="entry name" value="phosphono_phnM"/>
    <property type="match status" value="1"/>
</dbReference>
<keyword evidence="3" id="KW-1185">Reference proteome</keyword>
<dbReference type="NCBIfam" id="NF011982">
    <property type="entry name" value="PRK15446.1-3"/>
    <property type="match status" value="1"/>
</dbReference>
<dbReference type="InterPro" id="IPR012696">
    <property type="entry name" value="PhnM"/>
</dbReference>
<feature type="domain" description="Amidohydrolase-related" evidence="1">
    <location>
        <begin position="184"/>
        <end position="357"/>
    </location>
</feature>
<gene>
    <name evidence="2" type="ORF">ACFPTO_21695</name>
</gene>
<dbReference type="PANTHER" id="PTHR43135">
    <property type="entry name" value="ALPHA-D-RIBOSE 1-METHYLPHOSPHONATE 5-TRIPHOSPHATE DIPHOSPHATASE"/>
    <property type="match status" value="1"/>
</dbReference>
<evidence type="ECO:0000313" key="2">
    <source>
        <dbReference type="EMBL" id="MFC5431394.1"/>
    </source>
</evidence>
<dbReference type="PANTHER" id="PTHR43135:SF3">
    <property type="entry name" value="ALPHA-D-RIBOSE 1-METHYLPHOSPHONATE 5-TRIPHOSPHATE DIPHOSPHATASE"/>
    <property type="match status" value="1"/>
</dbReference>
<dbReference type="NCBIfam" id="NF011990">
    <property type="entry name" value="PRK15446.2-6"/>
    <property type="match status" value="1"/>
</dbReference>
<evidence type="ECO:0000313" key="3">
    <source>
        <dbReference type="Proteomes" id="UP001596103"/>
    </source>
</evidence>
<organism evidence="2 3">
    <name type="scientific">Paraburkholderia denitrificans</name>
    <dbReference type="NCBI Taxonomy" id="694025"/>
    <lineage>
        <taxon>Bacteria</taxon>
        <taxon>Pseudomonadati</taxon>
        <taxon>Pseudomonadota</taxon>
        <taxon>Betaproteobacteria</taxon>
        <taxon>Burkholderiales</taxon>
        <taxon>Burkholderiaceae</taxon>
        <taxon>Paraburkholderia</taxon>
    </lineage>
</organism>
<dbReference type="InterPro" id="IPR011059">
    <property type="entry name" value="Metal-dep_hydrolase_composite"/>
</dbReference>
<dbReference type="InterPro" id="IPR051781">
    <property type="entry name" value="Metallo-dep_Hydrolase"/>
</dbReference>
<comment type="caution">
    <text evidence="2">The sequence shown here is derived from an EMBL/GenBank/DDBJ whole genome shotgun (WGS) entry which is preliminary data.</text>
</comment>
<evidence type="ECO:0000259" key="1">
    <source>
        <dbReference type="Pfam" id="PF01979"/>
    </source>
</evidence>
<dbReference type="InterPro" id="IPR032466">
    <property type="entry name" value="Metal_Hydrolase"/>
</dbReference>
<dbReference type="Gene3D" id="2.30.40.10">
    <property type="entry name" value="Urease, subunit C, domain 1"/>
    <property type="match status" value="2"/>
</dbReference>
<dbReference type="EMBL" id="JBHSMP010000036">
    <property type="protein sequence ID" value="MFC5431394.1"/>
    <property type="molecule type" value="Genomic_DNA"/>
</dbReference>
<dbReference type="CDD" id="cd01306">
    <property type="entry name" value="PhnM"/>
    <property type="match status" value="1"/>
</dbReference>
<dbReference type="NCBIfam" id="NF011984">
    <property type="entry name" value="PRK15446.1-5"/>
    <property type="match status" value="1"/>
</dbReference>
<dbReference type="Proteomes" id="UP001596103">
    <property type="component" value="Unassembled WGS sequence"/>
</dbReference>
<dbReference type="EC" id="3.6.1.63" evidence="2"/>
<reference evidence="3" key="1">
    <citation type="journal article" date="2019" name="Int. J. Syst. Evol. Microbiol.">
        <title>The Global Catalogue of Microorganisms (GCM) 10K type strain sequencing project: providing services to taxonomists for standard genome sequencing and annotation.</title>
        <authorList>
            <consortium name="The Broad Institute Genomics Platform"/>
            <consortium name="The Broad Institute Genome Sequencing Center for Infectious Disease"/>
            <person name="Wu L."/>
            <person name="Ma J."/>
        </authorList>
    </citation>
    <scope>NUCLEOTIDE SEQUENCE [LARGE SCALE GENOMIC DNA]</scope>
    <source>
        <strain evidence="3">CCUG 56042</strain>
    </source>
</reference>
<proteinExistence type="predicted"/>
<sequence length="377" mass="41480">MLITNARIVTRDEVFTGTLRVDGSRIGELSRGTTAAADAEDWHGDYLLPGLVELHTDNLEKHLAPRPGVHWNTDAAFVIHDAQIAAAGITTVFDALAIGTRLAVGVRGRDVQLACSEALLRFSQRDLLRAEHFLHLRCEIATEDVIELFDTLSEHPLLRLASVMDHTPGQRQWHDREQWRRFQERHGKWTDEQAATALAELADEQKRFADDHRREIVERCRVRRIPLASHDDTLVEHVEQAAAEGMVLAEFPTTRLAAAQAKKRSIATIMGAPNVVRGGSHSGNVSALELAEAGLLDILSSDYVPSSLLAAAFDLVAKAGWTLPRAVATVSHEPARAAGLTDRGAIEPGLRADFVRVVMLDSLPVPRETYRAGKRVV</sequence>
<keyword evidence="2" id="KW-0378">Hydrolase</keyword>
<dbReference type="InterPro" id="IPR006680">
    <property type="entry name" value="Amidohydro-rel"/>
</dbReference>
<dbReference type="Pfam" id="PF01979">
    <property type="entry name" value="Amidohydro_1"/>
    <property type="match status" value="1"/>
</dbReference>
<dbReference type="Gene3D" id="3.20.20.140">
    <property type="entry name" value="Metal-dependent hydrolases"/>
    <property type="match status" value="2"/>
</dbReference>